<dbReference type="Gene3D" id="3.30.930.10">
    <property type="entry name" value="Bira Bifunctional Protein, Domain 2"/>
    <property type="match status" value="1"/>
</dbReference>
<dbReference type="InterPro" id="IPR004408">
    <property type="entry name" value="Biotin_CoA_COase_ligase"/>
</dbReference>
<dbReference type="CDD" id="cd16442">
    <property type="entry name" value="BPL"/>
    <property type="match status" value="1"/>
</dbReference>
<sequence>MNVTLAASGSPSCPCSKLAPTMGAVTHNVPDESRIRHSLSDVSLWRSISVVETTGSTNADLSAMARDGEPEGLALVAMEQTAGRGRLDRTWVSPPRSSVALSVLLQPVQEFHQWGWLSLLAGMAVSSALEELAPDGVDVTLKWPNDVLISGKKVCGILSERIEHPSGAKAIIGIGINIDLAEEQLPVPAATSLALEGMPTDQSAVVAGVLRHLARYYDRWQTTGDLRTDYAERCASIGADLTIHLDPERRVAGVGRGVDEYGRLQVATARGVQTFAVGDVVHARLG</sequence>
<dbReference type="SUPFAM" id="SSF55681">
    <property type="entry name" value="Class II aaRS and biotin synthetases"/>
    <property type="match status" value="1"/>
</dbReference>
<dbReference type="PANTHER" id="PTHR12835">
    <property type="entry name" value="BIOTIN PROTEIN LIGASE"/>
    <property type="match status" value="1"/>
</dbReference>
<dbReference type="EMBL" id="DYZF01000155">
    <property type="protein sequence ID" value="HJE51544.1"/>
    <property type="molecule type" value="Genomic_DNA"/>
</dbReference>
<dbReference type="InterPro" id="IPR045864">
    <property type="entry name" value="aa-tRNA-synth_II/BPL/LPL"/>
</dbReference>
<feature type="domain" description="BPL/LPL catalytic" evidence="2">
    <location>
        <begin position="33"/>
        <end position="221"/>
    </location>
</feature>
<dbReference type="PROSITE" id="PS51733">
    <property type="entry name" value="BPL_LPL_CATALYTIC"/>
    <property type="match status" value="1"/>
</dbReference>
<dbReference type="AlphaFoldDB" id="A0A921JQH1"/>
<name>A0A921JQH1_9ACTN</name>
<evidence type="ECO:0000256" key="1">
    <source>
        <dbReference type="ARBA" id="ARBA00022598"/>
    </source>
</evidence>
<dbReference type="PANTHER" id="PTHR12835:SF5">
    <property type="entry name" value="BIOTIN--PROTEIN LIGASE"/>
    <property type="match status" value="1"/>
</dbReference>
<accession>A0A921JQH1</accession>
<gene>
    <name evidence="3" type="ORF">K8V15_06145</name>
</gene>
<evidence type="ECO:0000259" key="2">
    <source>
        <dbReference type="PROSITE" id="PS51733"/>
    </source>
</evidence>
<comment type="caution">
    <text evidence="3">The sequence shown here is derived from an EMBL/GenBank/DDBJ whole genome shotgun (WGS) entry which is preliminary data.</text>
</comment>
<dbReference type="EC" id="6.3.4.15" evidence="3"/>
<reference evidence="3" key="2">
    <citation type="submission" date="2021-09" db="EMBL/GenBank/DDBJ databases">
        <authorList>
            <person name="Gilroy R."/>
        </authorList>
    </citation>
    <scope>NUCLEOTIDE SEQUENCE</scope>
    <source>
        <strain evidence="3">ChiGjej3B3-7470</strain>
    </source>
</reference>
<proteinExistence type="predicted"/>
<dbReference type="InterPro" id="IPR004143">
    <property type="entry name" value="BPL_LPL_catalytic"/>
</dbReference>
<dbReference type="Proteomes" id="UP000712713">
    <property type="component" value="Unassembled WGS sequence"/>
</dbReference>
<keyword evidence="1 3" id="KW-0436">Ligase</keyword>
<evidence type="ECO:0000313" key="4">
    <source>
        <dbReference type="Proteomes" id="UP000712713"/>
    </source>
</evidence>
<organism evidence="3 4">
    <name type="scientific">Tessaracoccus flavescens</name>
    <dbReference type="NCBI Taxonomy" id="399497"/>
    <lineage>
        <taxon>Bacteria</taxon>
        <taxon>Bacillati</taxon>
        <taxon>Actinomycetota</taxon>
        <taxon>Actinomycetes</taxon>
        <taxon>Propionibacteriales</taxon>
        <taxon>Propionibacteriaceae</taxon>
        <taxon>Tessaracoccus</taxon>
    </lineage>
</organism>
<dbReference type="GO" id="GO:0004077">
    <property type="term" value="F:biotin--[biotin carboxyl-carrier protein] ligase activity"/>
    <property type="evidence" value="ECO:0007669"/>
    <property type="project" value="UniProtKB-EC"/>
</dbReference>
<dbReference type="Gene3D" id="2.30.30.100">
    <property type="match status" value="1"/>
</dbReference>
<dbReference type="Pfam" id="PF03099">
    <property type="entry name" value="BPL_LplA_LipB"/>
    <property type="match status" value="1"/>
</dbReference>
<protein>
    <submittedName>
        <fullName evidence="3">Biotin--[acetyl-CoA-carboxylase] ligase</fullName>
        <ecNumber evidence="3">6.3.4.15</ecNumber>
    </submittedName>
</protein>
<reference evidence="3" key="1">
    <citation type="journal article" date="2021" name="PeerJ">
        <title>Extensive microbial diversity within the chicken gut microbiome revealed by metagenomics and culture.</title>
        <authorList>
            <person name="Gilroy R."/>
            <person name="Ravi A."/>
            <person name="Getino M."/>
            <person name="Pursley I."/>
            <person name="Horton D.L."/>
            <person name="Alikhan N.F."/>
            <person name="Baker D."/>
            <person name="Gharbi K."/>
            <person name="Hall N."/>
            <person name="Watson M."/>
            <person name="Adriaenssens E.M."/>
            <person name="Foster-Nyarko E."/>
            <person name="Jarju S."/>
            <person name="Secka A."/>
            <person name="Antonio M."/>
            <person name="Oren A."/>
            <person name="Chaudhuri R.R."/>
            <person name="La Ragione R."/>
            <person name="Hildebrand F."/>
            <person name="Pallen M.J."/>
        </authorList>
    </citation>
    <scope>NUCLEOTIDE SEQUENCE</scope>
    <source>
        <strain evidence="3">ChiGjej3B3-7470</strain>
    </source>
</reference>
<evidence type="ECO:0000313" key="3">
    <source>
        <dbReference type="EMBL" id="HJE51544.1"/>
    </source>
</evidence>
<dbReference type="NCBIfam" id="TIGR00121">
    <property type="entry name" value="birA_ligase"/>
    <property type="match status" value="1"/>
</dbReference>
<dbReference type="GO" id="GO:0005737">
    <property type="term" value="C:cytoplasm"/>
    <property type="evidence" value="ECO:0007669"/>
    <property type="project" value="TreeGrafter"/>
</dbReference>